<feature type="domain" description="HTH luxR-type" evidence="7">
    <location>
        <begin position="229"/>
        <end position="294"/>
    </location>
</feature>
<feature type="compositionally biased region" description="Low complexity" evidence="6">
    <location>
        <begin position="65"/>
        <end position="79"/>
    </location>
</feature>
<evidence type="ECO:0000259" key="8">
    <source>
        <dbReference type="PROSITE" id="PS50110"/>
    </source>
</evidence>
<accession>A0ABP6A4D5</accession>
<comment type="caution">
    <text evidence="9">The sequence shown here is derived from an EMBL/GenBank/DDBJ whole genome shotgun (WGS) entry which is preliminary data.</text>
</comment>
<feature type="domain" description="Response regulatory" evidence="8">
    <location>
        <begin position="88"/>
        <end position="205"/>
    </location>
</feature>
<gene>
    <name evidence="9" type="ORF">GCM10010422_72700</name>
</gene>
<organism evidence="9 10">
    <name type="scientific">Streptomyces graminearus</name>
    <dbReference type="NCBI Taxonomy" id="284030"/>
    <lineage>
        <taxon>Bacteria</taxon>
        <taxon>Bacillati</taxon>
        <taxon>Actinomycetota</taxon>
        <taxon>Actinomycetes</taxon>
        <taxon>Kitasatosporales</taxon>
        <taxon>Streptomycetaceae</taxon>
        <taxon>Streptomyces</taxon>
    </lineage>
</organism>
<feature type="compositionally biased region" description="Polar residues" evidence="6">
    <location>
        <begin position="39"/>
        <end position="50"/>
    </location>
</feature>
<dbReference type="Proteomes" id="UP001501721">
    <property type="component" value="Unassembled WGS sequence"/>
</dbReference>
<keyword evidence="2" id="KW-0805">Transcription regulation</keyword>
<feature type="region of interest" description="Disordered" evidence="6">
    <location>
        <begin position="29"/>
        <end position="79"/>
    </location>
</feature>
<sequence>MTGSDVSATTATGPGVSATAATVSGVGVATTPGPGVSPATTAAPDTSETTIGPEASPVITTSHNASATAGPEASAASATGPDMNAAVTLLIADDDAVTRSGLRTLLALQPGIVVVGEAADGVEAVERARRLRPDVVLMDVRMPRLDGIEATRRLLAGPDEPPKVVVITTFENDGYVTAALGAGAAGFVLKRLPVPEIARAVRVVAAGEAILFPAALRRLVTARPLDSAEALPQAALTVREEEVLRLMATGLSNPEIARSCGVSLETVKTHVGNVLTKLGAQNRTHAVVIAYESGLVVPGVTG</sequence>
<dbReference type="SUPFAM" id="SSF52172">
    <property type="entry name" value="CheY-like"/>
    <property type="match status" value="1"/>
</dbReference>
<dbReference type="InterPro" id="IPR011006">
    <property type="entry name" value="CheY-like_superfamily"/>
</dbReference>
<keyword evidence="1 5" id="KW-0597">Phosphoprotein</keyword>
<keyword evidence="10" id="KW-1185">Reference proteome</keyword>
<evidence type="ECO:0000256" key="1">
    <source>
        <dbReference type="ARBA" id="ARBA00022553"/>
    </source>
</evidence>
<dbReference type="CDD" id="cd06170">
    <property type="entry name" value="LuxR_C_like"/>
    <property type="match status" value="1"/>
</dbReference>
<dbReference type="InterPro" id="IPR039420">
    <property type="entry name" value="WalR-like"/>
</dbReference>
<name>A0ABP6A4D5_9ACTN</name>
<dbReference type="SUPFAM" id="SSF46894">
    <property type="entry name" value="C-terminal effector domain of the bipartite response regulators"/>
    <property type="match status" value="1"/>
</dbReference>
<evidence type="ECO:0000256" key="4">
    <source>
        <dbReference type="ARBA" id="ARBA00023163"/>
    </source>
</evidence>
<feature type="compositionally biased region" description="Low complexity" evidence="6">
    <location>
        <begin position="29"/>
        <end position="38"/>
    </location>
</feature>
<dbReference type="Gene3D" id="3.40.50.2300">
    <property type="match status" value="1"/>
</dbReference>
<dbReference type="PROSITE" id="PS50043">
    <property type="entry name" value="HTH_LUXR_2"/>
    <property type="match status" value="1"/>
</dbReference>
<dbReference type="SMART" id="SM00421">
    <property type="entry name" value="HTH_LUXR"/>
    <property type="match status" value="1"/>
</dbReference>
<dbReference type="PROSITE" id="PS00622">
    <property type="entry name" value="HTH_LUXR_1"/>
    <property type="match status" value="1"/>
</dbReference>
<dbReference type="EMBL" id="BAAATL010000049">
    <property type="protein sequence ID" value="GAA2510444.1"/>
    <property type="molecule type" value="Genomic_DNA"/>
</dbReference>
<evidence type="ECO:0000256" key="3">
    <source>
        <dbReference type="ARBA" id="ARBA00023125"/>
    </source>
</evidence>
<dbReference type="CDD" id="cd17535">
    <property type="entry name" value="REC_NarL-like"/>
    <property type="match status" value="1"/>
</dbReference>
<evidence type="ECO:0000256" key="2">
    <source>
        <dbReference type="ARBA" id="ARBA00023015"/>
    </source>
</evidence>
<dbReference type="InterPro" id="IPR058245">
    <property type="entry name" value="NreC/VraR/RcsB-like_REC"/>
</dbReference>
<keyword evidence="4" id="KW-0804">Transcription</keyword>
<dbReference type="PRINTS" id="PR00038">
    <property type="entry name" value="HTHLUXR"/>
</dbReference>
<dbReference type="PANTHER" id="PTHR43214:SF24">
    <property type="entry name" value="TRANSCRIPTIONAL REGULATORY PROTEIN NARL-RELATED"/>
    <property type="match status" value="1"/>
</dbReference>
<dbReference type="InterPro" id="IPR001789">
    <property type="entry name" value="Sig_transdc_resp-reg_receiver"/>
</dbReference>
<dbReference type="SMART" id="SM00448">
    <property type="entry name" value="REC"/>
    <property type="match status" value="1"/>
</dbReference>
<keyword evidence="3" id="KW-0238">DNA-binding</keyword>
<reference evidence="10" key="1">
    <citation type="journal article" date="2019" name="Int. J. Syst. Evol. Microbiol.">
        <title>The Global Catalogue of Microorganisms (GCM) 10K type strain sequencing project: providing services to taxonomists for standard genome sequencing and annotation.</title>
        <authorList>
            <consortium name="The Broad Institute Genomics Platform"/>
            <consortium name="The Broad Institute Genome Sequencing Center for Infectious Disease"/>
            <person name="Wu L."/>
            <person name="Ma J."/>
        </authorList>
    </citation>
    <scope>NUCLEOTIDE SEQUENCE [LARGE SCALE GENOMIC DNA]</scope>
    <source>
        <strain evidence="10">JCM 6923</strain>
    </source>
</reference>
<evidence type="ECO:0000256" key="5">
    <source>
        <dbReference type="PROSITE-ProRule" id="PRU00169"/>
    </source>
</evidence>
<protein>
    <submittedName>
        <fullName evidence="9">Uncharacterized protein</fullName>
    </submittedName>
</protein>
<dbReference type="PROSITE" id="PS50110">
    <property type="entry name" value="RESPONSE_REGULATORY"/>
    <property type="match status" value="1"/>
</dbReference>
<dbReference type="InterPro" id="IPR000792">
    <property type="entry name" value="Tscrpt_reg_LuxR_C"/>
</dbReference>
<evidence type="ECO:0000313" key="9">
    <source>
        <dbReference type="EMBL" id="GAA2510444.1"/>
    </source>
</evidence>
<dbReference type="Pfam" id="PF00196">
    <property type="entry name" value="GerE"/>
    <property type="match status" value="1"/>
</dbReference>
<evidence type="ECO:0000259" key="7">
    <source>
        <dbReference type="PROSITE" id="PS50043"/>
    </source>
</evidence>
<feature type="modified residue" description="4-aspartylphosphate" evidence="5">
    <location>
        <position position="139"/>
    </location>
</feature>
<evidence type="ECO:0000313" key="10">
    <source>
        <dbReference type="Proteomes" id="UP001501721"/>
    </source>
</evidence>
<dbReference type="InterPro" id="IPR016032">
    <property type="entry name" value="Sig_transdc_resp-reg_C-effctor"/>
</dbReference>
<dbReference type="PANTHER" id="PTHR43214">
    <property type="entry name" value="TWO-COMPONENT RESPONSE REGULATOR"/>
    <property type="match status" value="1"/>
</dbReference>
<proteinExistence type="predicted"/>
<evidence type="ECO:0000256" key="6">
    <source>
        <dbReference type="SAM" id="MobiDB-lite"/>
    </source>
</evidence>
<dbReference type="Pfam" id="PF00072">
    <property type="entry name" value="Response_reg"/>
    <property type="match status" value="1"/>
</dbReference>